<feature type="transmembrane region" description="Helical" evidence="7">
    <location>
        <begin position="74"/>
        <end position="91"/>
    </location>
</feature>
<dbReference type="InterPro" id="IPR035906">
    <property type="entry name" value="MetI-like_sf"/>
</dbReference>
<dbReference type="PROSITE" id="PS50928">
    <property type="entry name" value="ABC_TM1"/>
    <property type="match status" value="1"/>
</dbReference>
<dbReference type="CDD" id="cd06261">
    <property type="entry name" value="TM_PBP2"/>
    <property type="match status" value="1"/>
</dbReference>
<evidence type="ECO:0000256" key="1">
    <source>
        <dbReference type="ARBA" id="ARBA00004651"/>
    </source>
</evidence>
<evidence type="ECO:0000256" key="2">
    <source>
        <dbReference type="ARBA" id="ARBA00022448"/>
    </source>
</evidence>
<keyword evidence="2 7" id="KW-0813">Transport</keyword>
<comment type="similarity">
    <text evidence="7">Belongs to the binding-protein-dependent transport system permease family.</text>
</comment>
<dbReference type="GO" id="GO:0031460">
    <property type="term" value="P:glycine betaine transport"/>
    <property type="evidence" value="ECO:0007669"/>
    <property type="project" value="TreeGrafter"/>
</dbReference>
<dbReference type="SUPFAM" id="SSF161098">
    <property type="entry name" value="MetI-like"/>
    <property type="match status" value="1"/>
</dbReference>
<dbReference type="InterPro" id="IPR000515">
    <property type="entry name" value="MetI-like"/>
</dbReference>
<dbReference type="Gene3D" id="1.10.3720.10">
    <property type="entry name" value="MetI-like"/>
    <property type="match status" value="1"/>
</dbReference>
<keyword evidence="6 7" id="KW-0472">Membrane</keyword>
<dbReference type="RefSeq" id="WP_092348022.1">
    <property type="nucleotide sequence ID" value="NZ_FNQN01000006.1"/>
</dbReference>
<dbReference type="PANTHER" id="PTHR47737:SF1">
    <property type="entry name" value="GLYCINE BETAINE_PROLINE BETAINE TRANSPORT SYSTEM PERMEASE PROTEIN PROW"/>
    <property type="match status" value="1"/>
</dbReference>
<dbReference type="GO" id="GO:0005275">
    <property type="term" value="F:amine transmembrane transporter activity"/>
    <property type="evidence" value="ECO:0007669"/>
    <property type="project" value="TreeGrafter"/>
</dbReference>
<protein>
    <submittedName>
        <fullName evidence="9">Glycine betaine/proline transport system permease protein</fullName>
    </submittedName>
</protein>
<dbReference type="GO" id="GO:0043190">
    <property type="term" value="C:ATP-binding cassette (ABC) transporter complex"/>
    <property type="evidence" value="ECO:0007669"/>
    <property type="project" value="TreeGrafter"/>
</dbReference>
<keyword evidence="10" id="KW-1185">Reference proteome</keyword>
<name>A0A1H4BCW9_9BACT</name>
<dbReference type="PANTHER" id="PTHR47737">
    <property type="entry name" value="GLYCINE BETAINE/PROLINE BETAINE TRANSPORT SYSTEM PERMEASE PROTEIN PROW"/>
    <property type="match status" value="1"/>
</dbReference>
<evidence type="ECO:0000313" key="10">
    <source>
        <dbReference type="Proteomes" id="UP000199409"/>
    </source>
</evidence>
<evidence type="ECO:0000259" key="8">
    <source>
        <dbReference type="PROSITE" id="PS50928"/>
    </source>
</evidence>
<keyword evidence="3" id="KW-1003">Cell membrane</keyword>
<dbReference type="OrthoDB" id="9815258at2"/>
<evidence type="ECO:0000256" key="6">
    <source>
        <dbReference type="ARBA" id="ARBA00023136"/>
    </source>
</evidence>
<feature type="transmembrane region" description="Helical" evidence="7">
    <location>
        <begin position="141"/>
        <end position="169"/>
    </location>
</feature>
<gene>
    <name evidence="9" type="ORF">SAMN05660420_02141</name>
</gene>
<dbReference type="AlphaFoldDB" id="A0A1H4BCW9"/>
<accession>A0A1H4BCW9</accession>
<feature type="transmembrane region" description="Helical" evidence="7">
    <location>
        <begin position="48"/>
        <end position="67"/>
    </location>
</feature>
<feature type="transmembrane region" description="Helical" evidence="7">
    <location>
        <begin position="97"/>
        <end position="120"/>
    </location>
</feature>
<dbReference type="STRING" id="37625.SAMN05660420_02141"/>
<proteinExistence type="inferred from homology"/>
<organism evidence="9 10">
    <name type="scientific">Desulfuromusa kysingii</name>
    <dbReference type="NCBI Taxonomy" id="37625"/>
    <lineage>
        <taxon>Bacteria</taxon>
        <taxon>Pseudomonadati</taxon>
        <taxon>Thermodesulfobacteriota</taxon>
        <taxon>Desulfuromonadia</taxon>
        <taxon>Desulfuromonadales</taxon>
        <taxon>Geopsychrobacteraceae</taxon>
        <taxon>Desulfuromusa</taxon>
    </lineage>
</organism>
<feature type="transmembrane region" description="Helical" evidence="7">
    <location>
        <begin position="252"/>
        <end position="269"/>
    </location>
</feature>
<evidence type="ECO:0000256" key="3">
    <source>
        <dbReference type="ARBA" id="ARBA00022475"/>
    </source>
</evidence>
<dbReference type="GO" id="GO:0015871">
    <property type="term" value="P:choline transport"/>
    <property type="evidence" value="ECO:0007669"/>
    <property type="project" value="TreeGrafter"/>
</dbReference>
<dbReference type="Pfam" id="PF00528">
    <property type="entry name" value="BPD_transp_1"/>
    <property type="match status" value="1"/>
</dbReference>
<dbReference type="GO" id="GO:0015226">
    <property type="term" value="F:carnitine transmembrane transporter activity"/>
    <property type="evidence" value="ECO:0007669"/>
    <property type="project" value="TreeGrafter"/>
</dbReference>
<dbReference type="Proteomes" id="UP000199409">
    <property type="component" value="Unassembled WGS sequence"/>
</dbReference>
<dbReference type="EMBL" id="FNQN01000006">
    <property type="protein sequence ID" value="SEA45957.1"/>
    <property type="molecule type" value="Genomic_DNA"/>
</dbReference>
<reference evidence="9 10" key="1">
    <citation type="submission" date="2016-10" db="EMBL/GenBank/DDBJ databases">
        <authorList>
            <person name="de Groot N.N."/>
        </authorList>
    </citation>
    <scope>NUCLEOTIDE SEQUENCE [LARGE SCALE GENOMIC DNA]</scope>
    <source>
        <strain evidence="9 10">DSM 7343</strain>
    </source>
</reference>
<evidence type="ECO:0000256" key="5">
    <source>
        <dbReference type="ARBA" id="ARBA00022989"/>
    </source>
</evidence>
<dbReference type="FunFam" id="1.10.3720.10:FF:000001">
    <property type="entry name" value="Glycine betaine ABC transporter, permease"/>
    <property type="match status" value="1"/>
</dbReference>
<feature type="domain" description="ABC transmembrane type-1" evidence="8">
    <location>
        <begin position="94"/>
        <end position="273"/>
    </location>
</feature>
<evidence type="ECO:0000313" key="9">
    <source>
        <dbReference type="EMBL" id="SEA45957.1"/>
    </source>
</evidence>
<keyword evidence="4 7" id="KW-0812">Transmembrane</keyword>
<feature type="transmembrane region" description="Helical" evidence="7">
    <location>
        <begin position="221"/>
        <end position="240"/>
    </location>
</feature>
<evidence type="ECO:0000256" key="4">
    <source>
        <dbReference type="ARBA" id="ARBA00022692"/>
    </source>
</evidence>
<keyword evidence="5 7" id="KW-1133">Transmembrane helix</keyword>
<comment type="subcellular location">
    <subcellularLocation>
        <location evidence="1 7">Cell membrane</location>
        <topology evidence="1 7">Multi-pass membrane protein</topology>
    </subcellularLocation>
</comment>
<evidence type="ECO:0000256" key="7">
    <source>
        <dbReference type="RuleBase" id="RU363032"/>
    </source>
</evidence>
<sequence>MRFLNFDEQTIPLDAWIQTFVDWLVLNYREFFQVIKVPVEISLDGLEWLLFILPPWLIIAFFAVAAWRYAGKRVTGFTVFTFFLVGYLGLWDDTMTTLAMVICSVVFCAVTGVPLGILAGRSDRFEMFLRPFLDAMQTTPAFVYLIPVVMLFSIGTVSGILATIVFALPPIIRLTSLGIRQVHPELVEAALAFGSTPWQVLHKVQLPLAMPSIMAGLNQTIMMALSMVVIAALIGAGGLGNPVVQGLNTLEIGLATIGGLSIVLLAMVLDRITQGIAQK</sequence>